<feature type="transmembrane region" description="Helical" evidence="6">
    <location>
        <begin position="416"/>
        <end position="442"/>
    </location>
</feature>
<feature type="transmembrane region" description="Helical" evidence="6">
    <location>
        <begin position="28"/>
        <end position="48"/>
    </location>
</feature>
<keyword evidence="3 6" id="KW-0812">Transmembrane</keyword>
<dbReference type="RefSeq" id="WP_014218431.1">
    <property type="nucleotide sequence ID" value="NZ_LWBO01000003.1"/>
</dbReference>
<evidence type="ECO:0000256" key="6">
    <source>
        <dbReference type="SAM" id="Phobius"/>
    </source>
</evidence>
<protein>
    <recommendedName>
        <fullName evidence="9">Polysaccharide biosynthesis protein</fullName>
    </recommendedName>
</protein>
<feature type="transmembrane region" description="Helical" evidence="6">
    <location>
        <begin position="243"/>
        <end position="266"/>
    </location>
</feature>
<accession>A0ABX3P1E3</accession>
<evidence type="ECO:0008006" key="9">
    <source>
        <dbReference type="Google" id="ProtNLM"/>
    </source>
</evidence>
<evidence type="ECO:0000256" key="2">
    <source>
        <dbReference type="ARBA" id="ARBA00022475"/>
    </source>
</evidence>
<dbReference type="Pfam" id="PF01943">
    <property type="entry name" value="Polysacc_synt"/>
    <property type="match status" value="1"/>
</dbReference>
<feature type="transmembrane region" description="Helical" evidence="6">
    <location>
        <begin position="140"/>
        <end position="163"/>
    </location>
</feature>
<feature type="transmembrane region" description="Helical" evidence="6">
    <location>
        <begin position="323"/>
        <end position="345"/>
    </location>
</feature>
<feature type="transmembrane region" description="Helical" evidence="6">
    <location>
        <begin position="199"/>
        <end position="220"/>
    </location>
</feature>
<feature type="transmembrane region" description="Helical" evidence="6">
    <location>
        <begin position="175"/>
        <end position="193"/>
    </location>
</feature>
<keyword evidence="4 6" id="KW-1133">Transmembrane helix</keyword>
<dbReference type="EMBL" id="LWBO01000003">
    <property type="protein sequence ID" value="OQP53039.1"/>
    <property type="molecule type" value="Genomic_DNA"/>
</dbReference>
<evidence type="ECO:0000256" key="4">
    <source>
        <dbReference type="ARBA" id="ARBA00022989"/>
    </source>
</evidence>
<name>A0ABX3P1E3_9BACT</name>
<feature type="transmembrane region" description="Helical" evidence="6">
    <location>
        <begin position="286"/>
        <end position="303"/>
    </location>
</feature>
<dbReference type="InterPro" id="IPR002797">
    <property type="entry name" value="Polysacc_synth"/>
</dbReference>
<dbReference type="PANTHER" id="PTHR30250:SF11">
    <property type="entry name" value="O-ANTIGEN TRANSPORTER-RELATED"/>
    <property type="match status" value="1"/>
</dbReference>
<dbReference type="InterPro" id="IPR050833">
    <property type="entry name" value="Poly_Biosynth_Transport"/>
</dbReference>
<evidence type="ECO:0000256" key="1">
    <source>
        <dbReference type="ARBA" id="ARBA00004651"/>
    </source>
</evidence>
<dbReference type="Proteomes" id="UP000192277">
    <property type="component" value="Unassembled WGS sequence"/>
</dbReference>
<evidence type="ECO:0000256" key="5">
    <source>
        <dbReference type="ARBA" id="ARBA00023136"/>
    </source>
</evidence>
<gene>
    <name evidence="7" type="ORF">A4D02_21805</name>
</gene>
<feature type="transmembrane region" description="Helical" evidence="6">
    <location>
        <begin position="60"/>
        <end position="78"/>
    </location>
</feature>
<evidence type="ECO:0000313" key="8">
    <source>
        <dbReference type="Proteomes" id="UP000192277"/>
    </source>
</evidence>
<keyword evidence="5 6" id="KW-0472">Membrane</keyword>
<keyword evidence="8" id="KW-1185">Reference proteome</keyword>
<proteinExistence type="predicted"/>
<feature type="transmembrane region" description="Helical" evidence="6">
    <location>
        <begin position="351"/>
        <end position="372"/>
    </location>
</feature>
<feature type="transmembrane region" description="Helical" evidence="6">
    <location>
        <begin position="110"/>
        <end position="128"/>
    </location>
</feature>
<evidence type="ECO:0000313" key="7">
    <source>
        <dbReference type="EMBL" id="OQP53039.1"/>
    </source>
</evidence>
<comment type="subcellular location">
    <subcellularLocation>
        <location evidence="1">Cell membrane</location>
        <topology evidence="1">Multi-pass membrane protein</topology>
    </subcellularLocation>
</comment>
<dbReference type="PANTHER" id="PTHR30250">
    <property type="entry name" value="PST FAMILY PREDICTED COLANIC ACID TRANSPORTER"/>
    <property type="match status" value="1"/>
</dbReference>
<keyword evidence="2" id="KW-1003">Cell membrane</keyword>
<sequence length="451" mass="50243">MNLLQSIYQKLMKSDLQEADRTRLIKGIIHSLIIQGISLVLVFAGNYLLVKFFGSEKYGVYVHVFNWISILTMLALNGQDDVVLSRLPKYKVQNNLVQGGAVIRHANIRVALGGIVISGLFLLLIYLFPIPTLSEYRPQFLIAALAIYLSAFLTINQMVLQSLNHIRLSQVIERLLKPFLFTAFIAAAGWLSFTMDAGRLIGISVFNLFICAAVLAWLIIQKTKPFFKNGTERYQGEGLRTQTFYFLSISLLNLLVSKIGMLMMPFFTAEKSIGIFNISARFADLITYPFFLLHTVLPQMFAVHHTSEQSYKQKLYTESTYIILITSLPLIALNVLAGPWLLGYFGAEFTAGYPALVLMSASNALFGLFGPANTILMMQGKEKLSAIALLVYVILLTVLSRLLIPLQGITGAALAMLISNVIYNILLTVYAGNHTGVISPFFRMLAKRRGS</sequence>
<feature type="transmembrane region" description="Helical" evidence="6">
    <location>
        <begin position="384"/>
        <end position="404"/>
    </location>
</feature>
<comment type="caution">
    <text evidence="7">The sequence shown here is derived from an EMBL/GenBank/DDBJ whole genome shotgun (WGS) entry which is preliminary data.</text>
</comment>
<organism evidence="7 8">
    <name type="scientific">Niastella koreensis</name>
    <dbReference type="NCBI Taxonomy" id="354356"/>
    <lineage>
        <taxon>Bacteria</taxon>
        <taxon>Pseudomonadati</taxon>
        <taxon>Bacteroidota</taxon>
        <taxon>Chitinophagia</taxon>
        <taxon>Chitinophagales</taxon>
        <taxon>Chitinophagaceae</taxon>
        <taxon>Niastella</taxon>
    </lineage>
</organism>
<evidence type="ECO:0000256" key="3">
    <source>
        <dbReference type="ARBA" id="ARBA00022692"/>
    </source>
</evidence>
<reference evidence="7 8" key="1">
    <citation type="submission" date="2016-04" db="EMBL/GenBank/DDBJ databases">
        <authorList>
            <person name="Chen L."/>
            <person name="Zhuang W."/>
            <person name="Wang G."/>
        </authorList>
    </citation>
    <scope>NUCLEOTIDE SEQUENCE [LARGE SCALE GENOMIC DNA]</scope>
    <source>
        <strain evidence="8">GR20</strain>
    </source>
</reference>